<sequence length="80" mass="8507">MWNSFFINVKGSIRNPSNVFWVLAVPVILSSLMLGLLGNLDDTRAAVPQPVAIVEDANWQANPAAGRLVCALSRAPSSGT</sequence>
<keyword evidence="1" id="KW-1133">Transmembrane helix</keyword>
<evidence type="ECO:0000256" key="1">
    <source>
        <dbReference type="SAM" id="Phobius"/>
    </source>
</evidence>
<accession>A0A366K7Q9</accession>
<dbReference type="RefSeq" id="WP_130473093.1">
    <property type="nucleotide sequence ID" value="NZ_PDCG01000045.1"/>
</dbReference>
<evidence type="ECO:0000313" key="2">
    <source>
        <dbReference type="EMBL" id="RBP97153.1"/>
    </source>
</evidence>
<dbReference type="Proteomes" id="UP000252530">
    <property type="component" value="Unassembled WGS sequence"/>
</dbReference>
<dbReference type="AlphaFoldDB" id="A0A366K7Q9"/>
<keyword evidence="1" id="KW-0812">Transmembrane</keyword>
<gene>
    <name evidence="2" type="ORF">CRD60_08325</name>
</gene>
<feature type="transmembrane region" description="Helical" evidence="1">
    <location>
        <begin position="20"/>
        <end position="40"/>
    </location>
</feature>
<dbReference type="OrthoDB" id="3240057at2"/>
<name>A0A366K7Q9_9BIFI</name>
<comment type="caution">
    <text evidence="2">The sequence shown here is derived from an EMBL/GenBank/DDBJ whole genome shotgun (WGS) entry which is preliminary data.</text>
</comment>
<protein>
    <recommendedName>
        <fullName evidence="4">ABC transporter permease</fullName>
    </recommendedName>
</protein>
<dbReference type="EMBL" id="PDCG01000045">
    <property type="protein sequence ID" value="RBP97153.1"/>
    <property type="molecule type" value="Genomic_DNA"/>
</dbReference>
<evidence type="ECO:0008006" key="4">
    <source>
        <dbReference type="Google" id="ProtNLM"/>
    </source>
</evidence>
<keyword evidence="3" id="KW-1185">Reference proteome</keyword>
<reference evidence="2 3" key="1">
    <citation type="submission" date="2017-10" db="EMBL/GenBank/DDBJ databases">
        <title>Bifidobacterium xylocopum sp. nov. and Bifidobacterium aemilianum sp. nov., from the carpenter bee (Xylocopa violacea) digestive tract.</title>
        <authorList>
            <person name="Alberoni D."/>
            <person name="Baffoni L."/>
            <person name="Di Gioia D."/>
            <person name="Gaggia F."/>
            <person name="Biavati B."/>
        </authorList>
    </citation>
    <scope>NUCLEOTIDE SEQUENCE [LARGE SCALE GENOMIC DNA]</scope>
    <source>
        <strain evidence="2 3">XV10</strain>
    </source>
</reference>
<evidence type="ECO:0000313" key="3">
    <source>
        <dbReference type="Proteomes" id="UP000252530"/>
    </source>
</evidence>
<feature type="non-terminal residue" evidence="2">
    <location>
        <position position="80"/>
    </location>
</feature>
<keyword evidence="1" id="KW-0472">Membrane</keyword>
<proteinExistence type="predicted"/>
<organism evidence="2 3">
    <name type="scientific">Bifidobacterium aemilianum</name>
    <dbReference type="NCBI Taxonomy" id="2493120"/>
    <lineage>
        <taxon>Bacteria</taxon>
        <taxon>Bacillati</taxon>
        <taxon>Actinomycetota</taxon>
        <taxon>Actinomycetes</taxon>
        <taxon>Bifidobacteriales</taxon>
        <taxon>Bifidobacteriaceae</taxon>
        <taxon>Bifidobacterium</taxon>
    </lineage>
</organism>